<organism evidence="1 2">
    <name type="scientific">Araneus ventricosus</name>
    <name type="common">Orbweaver spider</name>
    <name type="synonym">Epeira ventricosa</name>
    <dbReference type="NCBI Taxonomy" id="182803"/>
    <lineage>
        <taxon>Eukaryota</taxon>
        <taxon>Metazoa</taxon>
        <taxon>Ecdysozoa</taxon>
        <taxon>Arthropoda</taxon>
        <taxon>Chelicerata</taxon>
        <taxon>Arachnida</taxon>
        <taxon>Araneae</taxon>
        <taxon>Araneomorphae</taxon>
        <taxon>Entelegynae</taxon>
        <taxon>Araneoidea</taxon>
        <taxon>Araneidae</taxon>
        <taxon>Araneus</taxon>
    </lineage>
</organism>
<comment type="caution">
    <text evidence="1">The sequence shown here is derived from an EMBL/GenBank/DDBJ whole genome shotgun (WGS) entry which is preliminary data.</text>
</comment>
<sequence length="176" mass="19601">TYNNLWKSAQEDLSRILEQETVDESVALEQPLIPVRIHDGGKRKKSTSLSNFCSRSAQAPLKRPVFEAVVSQQRIWTLSSRFQSEIAFQTACACSLPVELSSLGTAVSCFLSPYEITIGKRSFDFRALKAGNSFFFDAHGDPTYQKWFKAERAAGEKGHSKSTLRSACPGPTDKIY</sequence>
<evidence type="ECO:0000313" key="1">
    <source>
        <dbReference type="EMBL" id="GBN84898.1"/>
    </source>
</evidence>
<accession>A0A4Y2S9H9</accession>
<keyword evidence="2" id="KW-1185">Reference proteome</keyword>
<gene>
    <name evidence="1" type="ORF">AVEN_28524-2_1</name>
</gene>
<dbReference type="OrthoDB" id="10640150at2759"/>
<reference evidence="1 2" key="1">
    <citation type="journal article" date="2019" name="Sci. Rep.">
        <title>Orb-weaving spider Araneus ventricosus genome elucidates the spidroin gene catalogue.</title>
        <authorList>
            <person name="Kono N."/>
            <person name="Nakamura H."/>
            <person name="Ohtoshi R."/>
            <person name="Moran D.A.P."/>
            <person name="Shinohara A."/>
            <person name="Yoshida Y."/>
            <person name="Fujiwara M."/>
            <person name="Mori M."/>
            <person name="Tomita M."/>
            <person name="Arakawa K."/>
        </authorList>
    </citation>
    <scope>NUCLEOTIDE SEQUENCE [LARGE SCALE GENOMIC DNA]</scope>
</reference>
<name>A0A4Y2S9H9_ARAVE</name>
<protein>
    <submittedName>
        <fullName evidence="1">Uncharacterized protein</fullName>
    </submittedName>
</protein>
<proteinExistence type="predicted"/>
<dbReference type="EMBL" id="BGPR01020537">
    <property type="protein sequence ID" value="GBN84898.1"/>
    <property type="molecule type" value="Genomic_DNA"/>
</dbReference>
<dbReference type="Proteomes" id="UP000499080">
    <property type="component" value="Unassembled WGS sequence"/>
</dbReference>
<evidence type="ECO:0000313" key="2">
    <source>
        <dbReference type="Proteomes" id="UP000499080"/>
    </source>
</evidence>
<dbReference type="AlphaFoldDB" id="A0A4Y2S9H9"/>
<feature type="non-terminal residue" evidence="1">
    <location>
        <position position="1"/>
    </location>
</feature>